<evidence type="ECO:0008006" key="3">
    <source>
        <dbReference type="Google" id="ProtNLM"/>
    </source>
</evidence>
<evidence type="ECO:0000313" key="2">
    <source>
        <dbReference type="Proteomes" id="UP000823521"/>
    </source>
</evidence>
<organism evidence="1 2">
    <name type="scientific">Micromonospora echinofusca</name>
    <dbReference type="NCBI Taxonomy" id="47858"/>
    <lineage>
        <taxon>Bacteria</taxon>
        <taxon>Bacillati</taxon>
        <taxon>Actinomycetota</taxon>
        <taxon>Actinomycetes</taxon>
        <taxon>Micromonosporales</taxon>
        <taxon>Micromonosporaceae</taxon>
        <taxon>Micromonospora</taxon>
    </lineage>
</organism>
<dbReference type="Proteomes" id="UP000823521">
    <property type="component" value="Unassembled WGS sequence"/>
</dbReference>
<name>A0ABS3VXK8_MICEH</name>
<keyword evidence="2" id="KW-1185">Reference proteome</keyword>
<comment type="caution">
    <text evidence="1">The sequence shown here is derived from an EMBL/GenBank/DDBJ whole genome shotgun (WGS) entry which is preliminary data.</text>
</comment>
<sequence>RPPTAPTAPLPPIRGLATLARQPADPHWRHRLSLHLADLHRSFALHIRLTEGPDGRYAELLADEPRLARRVQILLREHIAVDTALHALRRRVDLPEAGAVELHGWLTALLTELHRHRRHGAELVHQAYQTDLGGET</sequence>
<evidence type="ECO:0000313" key="1">
    <source>
        <dbReference type="EMBL" id="MBO4209243.1"/>
    </source>
</evidence>
<reference evidence="1 2" key="1">
    <citation type="submission" date="2019-12" db="EMBL/GenBank/DDBJ databases">
        <title>Whole genome sequencing of endophytic Actinobacterium Micromonospora sp. MPMI6T.</title>
        <authorList>
            <person name="Evv R."/>
            <person name="Podile A.R."/>
        </authorList>
    </citation>
    <scope>NUCLEOTIDE SEQUENCE [LARGE SCALE GENOMIC DNA]</scope>
    <source>
        <strain evidence="1 2">MPMI6</strain>
    </source>
</reference>
<gene>
    <name evidence="1" type="ORF">GSF22_25085</name>
</gene>
<dbReference type="RefSeq" id="WP_208816214.1">
    <property type="nucleotide sequence ID" value="NZ_WVUH01000278.1"/>
</dbReference>
<proteinExistence type="predicted"/>
<protein>
    <recommendedName>
        <fullName evidence="3">Hemerythrin HHE cation binding domain-containing protein</fullName>
    </recommendedName>
</protein>
<feature type="non-terminal residue" evidence="1">
    <location>
        <position position="1"/>
    </location>
</feature>
<dbReference type="EMBL" id="WVUH01000278">
    <property type="protein sequence ID" value="MBO4209243.1"/>
    <property type="molecule type" value="Genomic_DNA"/>
</dbReference>
<accession>A0ABS3VXK8</accession>